<organism evidence="2 3">
    <name type="scientific">Cellulomonas bogoriensis 69B4 = DSM 16987</name>
    <dbReference type="NCBI Taxonomy" id="1386082"/>
    <lineage>
        <taxon>Bacteria</taxon>
        <taxon>Bacillati</taxon>
        <taxon>Actinomycetota</taxon>
        <taxon>Actinomycetes</taxon>
        <taxon>Micrococcales</taxon>
        <taxon>Cellulomonadaceae</taxon>
        <taxon>Cellulomonas</taxon>
    </lineage>
</organism>
<dbReference type="EMBL" id="AXCZ01000216">
    <property type="protein sequence ID" value="KGM09097.1"/>
    <property type="molecule type" value="Genomic_DNA"/>
</dbReference>
<keyword evidence="3" id="KW-1185">Reference proteome</keyword>
<dbReference type="AlphaFoldDB" id="A0A0A0BN38"/>
<dbReference type="Proteomes" id="UP000054314">
    <property type="component" value="Unassembled WGS sequence"/>
</dbReference>
<reference evidence="2 3" key="1">
    <citation type="submission" date="2013-08" db="EMBL/GenBank/DDBJ databases">
        <title>Genome sequencing of Cellulomonas bogoriensis 69B4.</title>
        <authorList>
            <person name="Chen F."/>
            <person name="Li Y."/>
            <person name="Wang G."/>
        </authorList>
    </citation>
    <scope>NUCLEOTIDE SEQUENCE [LARGE SCALE GENOMIC DNA]</scope>
    <source>
        <strain evidence="2 3">69B4</strain>
    </source>
</reference>
<dbReference type="Gene3D" id="1.20.1260.10">
    <property type="match status" value="1"/>
</dbReference>
<name>A0A0A0BN38_9CELL</name>
<proteinExistence type="predicted"/>
<dbReference type="OrthoDB" id="3728083at2"/>
<accession>A0A0A0BN38</accession>
<feature type="domain" description="Ferritin-like" evidence="1">
    <location>
        <begin position="12"/>
        <end position="187"/>
    </location>
</feature>
<evidence type="ECO:0000313" key="3">
    <source>
        <dbReference type="Proteomes" id="UP000054314"/>
    </source>
</evidence>
<dbReference type="InterPro" id="IPR012347">
    <property type="entry name" value="Ferritin-like"/>
</dbReference>
<dbReference type="InterPro" id="IPR059125">
    <property type="entry name" value="Ferritin_actino"/>
</dbReference>
<dbReference type="Pfam" id="PF13794">
    <property type="entry name" value="MiaE_2"/>
    <property type="match status" value="1"/>
</dbReference>
<evidence type="ECO:0000313" key="2">
    <source>
        <dbReference type="EMBL" id="KGM09097.1"/>
    </source>
</evidence>
<gene>
    <name evidence="2" type="ORF">N869_08180</name>
</gene>
<sequence length="221" mass="23170">MTDPHAQGNALAVLGLLAHTELASFSRLAADAVAAPALDQRLELSRMAAMAMGRLELVDSRVTDLGSGLQAAMGPFAGALVDLDARTAPSTWTERLLNAYVGYGVVDDFCRVVAGPLDPTTRDLVDEVLADDGHAGLVVETLAGAGTRDGTLASRLALWGRRLVGESLGAVQRLLADHPALRDLLVQAQGSGGVPGDAQQRLFSTLTAEHSRRMERLGLTP</sequence>
<dbReference type="RefSeq" id="WP_035062431.1">
    <property type="nucleotide sequence ID" value="NZ_AXCZ01000216.1"/>
</dbReference>
<protein>
    <recommendedName>
        <fullName evidence="1">Ferritin-like domain-containing protein</fullName>
    </recommendedName>
</protein>
<comment type="caution">
    <text evidence="2">The sequence shown here is derived from an EMBL/GenBank/DDBJ whole genome shotgun (WGS) entry which is preliminary data.</text>
</comment>
<evidence type="ECO:0000259" key="1">
    <source>
        <dbReference type="Pfam" id="PF13794"/>
    </source>
</evidence>